<gene>
    <name evidence="5" type="ORF">P3T76_007766</name>
</gene>
<dbReference type="Proteomes" id="UP001259832">
    <property type="component" value="Unassembled WGS sequence"/>
</dbReference>
<evidence type="ECO:0000313" key="5">
    <source>
        <dbReference type="EMBL" id="KAK1941060.1"/>
    </source>
</evidence>
<dbReference type="Pfam" id="PF20147">
    <property type="entry name" value="Crinkler"/>
    <property type="match status" value="1"/>
</dbReference>
<organism evidence="5 6">
    <name type="scientific">Phytophthora citrophthora</name>
    <dbReference type="NCBI Taxonomy" id="4793"/>
    <lineage>
        <taxon>Eukaryota</taxon>
        <taxon>Sar</taxon>
        <taxon>Stramenopiles</taxon>
        <taxon>Oomycota</taxon>
        <taxon>Peronosporomycetes</taxon>
        <taxon>Peronosporales</taxon>
        <taxon>Peronosporaceae</taxon>
        <taxon>Phytophthora</taxon>
    </lineage>
</organism>
<dbReference type="GO" id="GO:0005576">
    <property type="term" value="C:extracellular region"/>
    <property type="evidence" value="ECO:0007669"/>
    <property type="project" value="UniProtKB-SubCell"/>
</dbReference>
<feature type="domain" description="Crinkler effector protein N-terminal" evidence="4">
    <location>
        <begin position="2"/>
        <end position="58"/>
    </location>
</feature>
<reference evidence="5" key="1">
    <citation type="submission" date="2023-08" db="EMBL/GenBank/DDBJ databases">
        <title>Reference Genome Resource for the Citrus Pathogen Phytophthora citrophthora.</title>
        <authorList>
            <person name="Moller H."/>
            <person name="Coetzee B."/>
            <person name="Rose L.J."/>
            <person name="Van Niekerk J.M."/>
        </authorList>
    </citation>
    <scope>NUCLEOTIDE SEQUENCE</scope>
    <source>
        <strain evidence="5">STE-U-9442</strain>
    </source>
</reference>
<evidence type="ECO:0000256" key="3">
    <source>
        <dbReference type="ARBA" id="ARBA00022525"/>
    </source>
</evidence>
<dbReference type="InterPro" id="IPR045379">
    <property type="entry name" value="Crinkler_N"/>
</dbReference>
<comment type="subcellular location">
    <subcellularLocation>
        <location evidence="1">Host cell</location>
    </subcellularLocation>
    <subcellularLocation>
        <location evidence="2">Secreted</location>
    </subcellularLocation>
</comment>
<protein>
    <recommendedName>
        <fullName evidence="4">Crinkler effector protein N-terminal domain-containing protein</fullName>
    </recommendedName>
</protein>
<proteinExistence type="predicted"/>
<evidence type="ECO:0000313" key="6">
    <source>
        <dbReference type="Proteomes" id="UP001259832"/>
    </source>
</evidence>
<evidence type="ECO:0000259" key="4">
    <source>
        <dbReference type="Pfam" id="PF20147"/>
    </source>
</evidence>
<dbReference type="AlphaFoldDB" id="A0AAD9LLI9"/>
<keyword evidence="6" id="KW-1185">Reference proteome</keyword>
<evidence type="ECO:0000256" key="1">
    <source>
        <dbReference type="ARBA" id="ARBA00004340"/>
    </source>
</evidence>
<keyword evidence="3" id="KW-0964">Secreted</keyword>
<sequence length="73" mass="7831">MVNLLCAIVGMDGPECSVHFDETNAVAGLKQAINMVNKNKLSEVDASDLQLFPAKEKDGVRLSAVGEDAERAR</sequence>
<accession>A0AAD9LLI9</accession>
<dbReference type="EMBL" id="JASMQC010000013">
    <property type="protein sequence ID" value="KAK1941060.1"/>
    <property type="molecule type" value="Genomic_DNA"/>
</dbReference>
<evidence type="ECO:0000256" key="2">
    <source>
        <dbReference type="ARBA" id="ARBA00004613"/>
    </source>
</evidence>
<name>A0AAD9LLI9_9STRA</name>
<dbReference type="GO" id="GO:0043657">
    <property type="term" value="C:host cell"/>
    <property type="evidence" value="ECO:0007669"/>
    <property type="project" value="UniProtKB-SubCell"/>
</dbReference>
<comment type="caution">
    <text evidence="5">The sequence shown here is derived from an EMBL/GenBank/DDBJ whole genome shotgun (WGS) entry which is preliminary data.</text>
</comment>